<evidence type="ECO:0000259" key="2">
    <source>
        <dbReference type="Pfam" id="PF14667"/>
    </source>
</evidence>
<feature type="domain" description="NAD-dependent epimerase/dehydratase" evidence="1">
    <location>
        <begin position="4"/>
        <end position="180"/>
    </location>
</feature>
<sequence length="372" mass="40360">MKVAITGGGGFLGWHTRVLIRALGWPEPALLDRATLAEPAVLADRLCGVDRVLHLAGVNRGEPAEVAAGNVAAAEALVRGLRRCAQPPKTLVYANSTQAGNGTPYGDSKARAAGILADAAIGCQFVDHRLPHLYGEHGRPFYNSVTATFCRLIADGGQPEVREDRELQLVHATDAAAAMLDAPPTGSWDASMPVLRIGVQALADRLLSLAASYRDAEIPPLPDRHEVRLFNSYRSHLFPARYPMPLVRRIDQRGELVETVKARGGAGQTFCSTTHAGATRGEHFHLAKVERFVVFRGRAEIRLRRVGHHQVIRFSVDGIEPVVVDMPTMWAHAITNTGPGELVTLFWTNDLFDPYRPDTYAEPVAEVAAAAV</sequence>
<dbReference type="Gene3D" id="3.40.50.720">
    <property type="entry name" value="NAD(P)-binding Rossmann-like Domain"/>
    <property type="match status" value="1"/>
</dbReference>
<dbReference type="InterPro" id="IPR001509">
    <property type="entry name" value="Epimerase_deHydtase"/>
</dbReference>
<organism evidence="3 4">
    <name type="scientific">Micromonospora harpali</name>
    <dbReference type="NCBI Taxonomy" id="1490225"/>
    <lineage>
        <taxon>Bacteria</taxon>
        <taxon>Bacillati</taxon>
        <taxon>Actinomycetota</taxon>
        <taxon>Actinomycetes</taxon>
        <taxon>Micromonosporales</taxon>
        <taxon>Micromonosporaceae</taxon>
        <taxon>Micromonospora</taxon>
    </lineage>
</organism>
<dbReference type="Proteomes" id="UP001596207">
    <property type="component" value="Unassembled WGS sequence"/>
</dbReference>
<dbReference type="EMBL" id="JBHSQQ010000025">
    <property type="protein sequence ID" value="MFC5941261.1"/>
    <property type="molecule type" value="Genomic_DNA"/>
</dbReference>
<dbReference type="SUPFAM" id="SSF51735">
    <property type="entry name" value="NAD(P)-binding Rossmann-fold domains"/>
    <property type="match status" value="1"/>
</dbReference>
<gene>
    <name evidence="3" type="ORF">ACFPZ4_07190</name>
</gene>
<reference evidence="4" key="1">
    <citation type="journal article" date="2019" name="Int. J. Syst. Evol. Microbiol.">
        <title>The Global Catalogue of Microorganisms (GCM) 10K type strain sequencing project: providing services to taxonomists for standard genome sequencing and annotation.</title>
        <authorList>
            <consortium name="The Broad Institute Genomics Platform"/>
            <consortium name="The Broad Institute Genome Sequencing Center for Infectious Disease"/>
            <person name="Wu L."/>
            <person name="Ma J."/>
        </authorList>
    </citation>
    <scope>NUCLEOTIDE SEQUENCE [LARGE SCALE GENOMIC DNA]</scope>
    <source>
        <strain evidence="4">CGMCC 4.7173</strain>
    </source>
</reference>
<dbReference type="Gene3D" id="2.60.120.10">
    <property type="entry name" value="Jelly Rolls"/>
    <property type="match status" value="1"/>
</dbReference>
<comment type="caution">
    <text evidence="3">The sequence shown here is derived from an EMBL/GenBank/DDBJ whole genome shotgun (WGS) entry which is preliminary data.</text>
</comment>
<protein>
    <submittedName>
        <fullName evidence="3">NAD-dependent epimerase/dehydratase family protein</fullName>
    </submittedName>
</protein>
<dbReference type="InterPro" id="IPR029303">
    <property type="entry name" value="CapF_C"/>
</dbReference>
<dbReference type="Pfam" id="PF01370">
    <property type="entry name" value="Epimerase"/>
    <property type="match status" value="1"/>
</dbReference>
<evidence type="ECO:0000313" key="4">
    <source>
        <dbReference type="Proteomes" id="UP001596207"/>
    </source>
</evidence>
<dbReference type="InterPro" id="IPR014710">
    <property type="entry name" value="RmlC-like_jellyroll"/>
</dbReference>
<dbReference type="InterPro" id="IPR011051">
    <property type="entry name" value="RmlC_Cupin_sf"/>
</dbReference>
<evidence type="ECO:0000313" key="3">
    <source>
        <dbReference type="EMBL" id="MFC5941261.1"/>
    </source>
</evidence>
<accession>A0ABW1HLP8</accession>
<dbReference type="InterPro" id="IPR036291">
    <property type="entry name" value="NAD(P)-bd_dom_sf"/>
</dbReference>
<feature type="domain" description="Capsular polysaccharide assembling protein CapF C-terminal" evidence="2">
    <location>
        <begin position="250"/>
        <end position="360"/>
    </location>
</feature>
<proteinExistence type="predicted"/>
<dbReference type="SUPFAM" id="SSF51182">
    <property type="entry name" value="RmlC-like cupins"/>
    <property type="match status" value="1"/>
</dbReference>
<evidence type="ECO:0000259" key="1">
    <source>
        <dbReference type="Pfam" id="PF01370"/>
    </source>
</evidence>
<dbReference type="Pfam" id="PF14667">
    <property type="entry name" value="Polysacc_synt_C"/>
    <property type="match status" value="1"/>
</dbReference>
<keyword evidence="4" id="KW-1185">Reference proteome</keyword>
<name>A0ABW1HLP8_9ACTN</name>
<dbReference type="RefSeq" id="WP_353898716.1">
    <property type="nucleotide sequence ID" value="NZ_CP158970.1"/>
</dbReference>